<feature type="compositionally biased region" description="Low complexity" evidence="1">
    <location>
        <begin position="50"/>
        <end position="60"/>
    </location>
</feature>
<feature type="compositionally biased region" description="Acidic residues" evidence="1">
    <location>
        <begin position="61"/>
        <end position="74"/>
    </location>
</feature>
<sequence>MQPLSCLTRSATGLLQRPCTSTRHHRHAAAPQPHAAARLQRWQRATEVVPAATASEPSSTEPEEADGLLPEEDQQVPGGYQDSLSSNTELGRAVRGACSELETLEGLERDTLQQAEDLLKQMGFKGSLFAGAPPPPPLEGDDEEEQQA</sequence>
<reference evidence="2" key="1">
    <citation type="journal article" date="2019" name="Plant J.">
        <title>Chlorella vulgaris genome assembly and annotation reveals the molecular basis for metabolic acclimation to high light conditions.</title>
        <authorList>
            <person name="Cecchin M."/>
            <person name="Marcolungo L."/>
            <person name="Rossato M."/>
            <person name="Girolomoni L."/>
            <person name="Cosentino E."/>
            <person name="Cuine S."/>
            <person name="Li-Beisson Y."/>
            <person name="Delledonne M."/>
            <person name="Ballottari M."/>
        </authorList>
    </citation>
    <scope>NUCLEOTIDE SEQUENCE</scope>
    <source>
        <strain evidence="2">211/11P</strain>
    </source>
</reference>
<feature type="region of interest" description="Disordered" evidence="1">
    <location>
        <begin position="124"/>
        <end position="148"/>
    </location>
</feature>
<evidence type="ECO:0000313" key="3">
    <source>
        <dbReference type="Proteomes" id="UP001055712"/>
    </source>
</evidence>
<name>A0A9D4YT24_CHLVU</name>
<feature type="region of interest" description="Disordered" evidence="1">
    <location>
        <begin position="1"/>
        <end position="34"/>
    </location>
</feature>
<comment type="caution">
    <text evidence="2">The sequence shown here is derived from an EMBL/GenBank/DDBJ whole genome shotgun (WGS) entry which is preliminary data.</text>
</comment>
<protein>
    <submittedName>
        <fullName evidence="2">Uncharacterized protein</fullName>
    </submittedName>
</protein>
<gene>
    <name evidence="2" type="ORF">D9Q98_008424</name>
</gene>
<keyword evidence="3" id="KW-1185">Reference proteome</keyword>
<proteinExistence type="predicted"/>
<reference evidence="2" key="2">
    <citation type="submission" date="2020-11" db="EMBL/GenBank/DDBJ databases">
        <authorList>
            <person name="Cecchin M."/>
            <person name="Marcolungo L."/>
            <person name="Rossato M."/>
            <person name="Girolomoni L."/>
            <person name="Cosentino E."/>
            <person name="Cuine S."/>
            <person name="Li-Beisson Y."/>
            <person name="Delledonne M."/>
            <person name="Ballottari M."/>
        </authorList>
    </citation>
    <scope>NUCLEOTIDE SEQUENCE</scope>
    <source>
        <strain evidence="2">211/11P</strain>
        <tissue evidence="2">Whole cell</tissue>
    </source>
</reference>
<feature type="compositionally biased region" description="Acidic residues" evidence="1">
    <location>
        <begin position="139"/>
        <end position="148"/>
    </location>
</feature>
<feature type="compositionally biased region" description="Polar residues" evidence="1">
    <location>
        <begin position="1"/>
        <end position="21"/>
    </location>
</feature>
<feature type="region of interest" description="Disordered" evidence="1">
    <location>
        <begin position="47"/>
        <end position="88"/>
    </location>
</feature>
<evidence type="ECO:0000256" key="1">
    <source>
        <dbReference type="SAM" id="MobiDB-lite"/>
    </source>
</evidence>
<dbReference type="AlphaFoldDB" id="A0A9D4YT24"/>
<accession>A0A9D4YT24</accession>
<evidence type="ECO:0000313" key="2">
    <source>
        <dbReference type="EMBL" id="KAI3425046.1"/>
    </source>
</evidence>
<dbReference type="OrthoDB" id="513924at2759"/>
<organism evidence="2 3">
    <name type="scientific">Chlorella vulgaris</name>
    <name type="common">Green alga</name>
    <dbReference type="NCBI Taxonomy" id="3077"/>
    <lineage>
        <taxon>Eukaryota</taxon>
        <taxon>Viridiplantae</taxon>
        <taxon>Chlorophyta</taxon>
        <taxon>core chlorophytes</taxon>
        <taxon>Trebouxiophyceae</taxon>
        <taxon>Chlorellales</taxon>
        <taxon>Chlorellaceae</taxon>
        <taxon>Chlorella clade</taxon>
        <taxon>Chlorella</taxon>
    </lineage>
</organism>
<dbReference type="Proteomes" id="UP001055712">
    <property type="component" value="Unassembled WGS sequence"/>
</dbReference>
<dbReference type="EMBL" id="SIDB01000012">
    <property type="protein sequence ID" value="KAI3425046.1"/>
    <property type="molecule type" value="Genomic_DNA"/>
</dbReference>